<evidence type="ECO:0000256" key="9">
    <source>
        <dbReference type="ARBA" id="ARBA00038341"/>
    </source>
</evidence>
<evidence type="ECO:0000256" key="8">
    <source>
        <dbReference type="ARBA" id="ARBA00023136"/>
    </source>
</evidence>
<dbReference type="GO" id="GO:0012505">
    <property type="term" value="C:endomembrane system"/>
    <property type="evidence" value="ECO:0007669"/>
    <property type="project" value="TreeGrafter"/>
</dbReference>
<evidence type="ECO:0000256" key="11">
    <source>
        <dbReference type="SAM" id="Phobius"/>
    </source>
</evidence>
<evidence type="ECO:0000256" key="5">
    <source>
        <dbReference type="ARBA" id="ARBA00022958"/>
    </source>
</evidence>
<feature type="domain" description="Cation/H+ exchanger transmembrane" evidence="12">
    <location>
        <begin position="49"/>
        <end position="389"/>
    </location>
</feature>
<dbReference type="Pfam" id="PF23256">
    <property type="entry name" value="CHX17_2nd"/>
    <property type="match status" value="1"/>
</dbReference>
<dbReference type="GO" id="GO:0015297">
    <property type="term" value="F:antiporter activity"/>
    <property type="evidence" value="ECO:0007669"/>
    <property type="project" value="InterPro"/>
</dbReference>
<dbReference type="GO" id="GO:0006813">
    <property type="term" value="P:potassium ion transport"/>
    <property type="evidence" value="ECO:0007669"/>
    <property type="project" value="UniProtKB-KW"/>
</dbReference>
<dbReference type="InterPro" id="IPR006153">
    <property type="entry name" value="Cation/H_exchanger_TM"/>
</dbReference>
<feature type="transmembrane region" description="Helical" evidence="11">
    <location>
        <begin position="99"/>
        <end position="119"/>
    </location>
</feature>
<comment type="similarity">
    <text evidence="9">Belongs to the monovalent cation:proton antiporter 2 (CPA2) transporter (TC 2.A.37) family. CHX (TC 2.A.37.4) subfamily.</text>
</comment>
<evidence type="ECO:0000256" key="1">
    <source>
        <dbReference type="ARBA" id="ARBA00004141"/>
    </source>
</evidence>
<dbReference type="GO" id="GO:0006885">
    <property type="term" value="P:regulation of pH"/>
    <property type="evidence" value="ECO:0007669"/>
    <property type="project" value="TreeGrafter"/>
</dbReference>
<sequence>MNTGRTWGKDDYFICGCPLPVVSKGIWSGDNPLNCIFPVLILQLIMGIFLSKAVYFILRPLRQSKYICSALGGILLGPSFIGVNGKIREVLFPPNETGVFSTFATIGTMYSFFIIALKMDMTMLFRISKSAWTIGLAGTILPWVTLLSLFYTQLNYLPAGLHPKVIPFFLSAYVSLTFFPMVGYALDELNLITSELGHLAMSSALVSDVFQWFIVLLLAVSKQTNLEQAIETCVSSTIVVLFTIYAIRPALISVIKRTPEGTEVDEVYVVLILVGVLFMGFITDFTGTSIVFGPLILGYVIPDGPPLGSILVEKTECFVSEILLPLFFLRVGFELDLCSIQNWRVSLIFMFILFMGYFAKFLGVFLASLAFKLRPTYAFVLGLLMNSKGIYIDEPTFAVLVFSSLAITSIIAPLTEMLYKPEIPLDSSKKYRRLKTIHTTPHTSELRVISCVHNEENVHSLISLLEASNPTELSPICAYVIHLVELTGRTAPLLIPYNAKMKRVSKLTSSAGSDHILRAFENYSKNSNGPVIVQLFTMIVPYKSMHDDICRLALDKQTPLIIVPYHENLRHIQGSRVATSIRAFNTNLQMHAPCTVGILVDRGSRHMNSSQFSYNVVVIFIGGEDDREALGYAIRMSGHSDVSLTVLRITLHLKKEIESEEKHKGKRKGKGKGKSNNNSKDKDRNKDEEVDEEMEMLMDEVLYDEFKIKNLGNACVACREVEAENSAQVMDAIRSLDKNYDLVMVGRNRHQALELGDIEMPHNDAKNIEDLGMIGDVLVLSDFSMGWLSLLVLHHCGAPNHVRT</sequence>
<reference evidence="14" key="1">
    <citation type="submission" date="2018-02" db="EMBL/GenBank/DDBJ databases">
        <authorList>
            <person name="Cohen D.B."/>
            <person name="Kent A.D."/>
        </authorList>
    </citation>
    <scope>NUCLEOTIDE SEQUENCE</scope>
</reference>
<evidence type="ECO:0000256" key="6">
    <source>
        <dbReference type="ARBA" id="ARBA00022989"/>
    </source>
</evidence>
<feature type="transmembrane region" description="Helical" evidence="11">
    <location>
        <begin position="198"/>
        <end position="220"/>
    </location>
</feature>
<proteinExistence type="inferred from homology"/>
<gene>
    <name evidence="14" type="ORF">FSB_LOCUS30056</name>
</gene>
<dbReference type="InterPro" id="IPR038770">
    <property type="entry name" value="Na+/solute_symporter_sf"/>
</dbReference>
<organism evidence="14">
    <name type="scientific">Fagus sylvatica</name>
    <name type="common">Beechnut</name>
    <dbReference type="NCBI Taxonomy" id="28930"/>
    <lineage>
        <taxon>Eukaryota</taxon>
        <taxon>Viridiplantae</taxon>
        <taxon>Streptophyta</taxon>
        <taxon>Embryophyta</taxon>
        <taxon>Tracheophyta</taxon>
        <taxon>Spermatophyta</taxon>
        <taxon>Magnoliopsida</taxon>
        <taxon>eudicotyledons</taxon>
        <taxon>Gunneridae</taxon>
        <taxon>Pentapetalae</taxon>
        <taxon>rosids</taxon>
        <taxon>fabids</taxon>
        <taxon>Fagales</taxon>
        <taxon>Fagaceae</taxon>
        <taxon>Fagus</taxon>
    </lineage>
</organism>
<keyword evidence="8 11" id="KW-0472">Membrane</keyword>
<dbReference type="PANTHER" id="PTHR32468:SF108">
    <property type="entry name" value="CATION_H(+) ANTIPORTER 15-LIKE"/>
    <property type="match status" value="1"/>
</dbReference>
<keyword evidence="4 11" id="KW-0812">Transmembrane</keyword>
<feature type="transmembrane region" description="Helical" evidence="11">
    <location>
        <begin position="397"/>
        <end position="419"/>
    </location>
</feature>
<dbReference type="AlphaFoldDB" id="A0A2N9GSB1"/>
<keyword evidence="5" id="KW-0630">Potassium</keyword>
<feature type="region of interest" description="Disordered" evidence="10">
    <location>
        <begin position="659"/>
        <end position="691"/>
    </location>
</feature>
<evidence type="ECO:0000259" key="12">
    <source>
        <dbReference type="Pfam" id="PF00999"/>
    </source>
</evidence>
<feature type="compositionally biased region" description="Basic residues" evidence="10">
    <location>
        <begin position="664"/>
        <end position="673"/>
    </location>
</feature>
<dbReference type="GO" id="GO:1902600">
    <property type="term" value="P:proton transmembrane transport"/>
    <property type="evidence" value="ECO:0007669"/>
    <property type="project" value="InterPro"/>
</dbReference>
<feature type="transmembrane region" description="Helical" evidence="11">
    <location>
        <begin position="345"/>
        <end position="371"/>
    </location>
</feature>
<feature type="domain" description="Cation/H(+) antiporter central" evidence="13">
    <location>
        <begin position="477"/>
        <end position="604"/>
    </location>
</feature>
<dbReference type="InterPro" id="IPR050794">
    <property type="entry name" value="CPA2_transporter"/>
</dbReference>
<keyword evidence="3" id="KW-0633">Potassium transport</keyword>
<dbReference type="Gene3D" id="1.20.1530.20">
    <property type="match status" value="1"/>
</dbReference>
<evidence type="ECO:0000256" key="2">
    <source>
        <dbReference type="ARBA" id="ARBA00022448"/>
    </source>
</evidence>
<evidence type="ECO:0000256" key="7">
    <source>
        <dbReference type="ARBA" id="ARBA00023065"/>
    </source>
</evidence>
<evidence type="ECO:0000259" key="13">
    <source>
        <dbReference type="Pfam" id="PF23256"/>
    </source>
</evidence>
<evidence type="ECO:0000256" key="3">
    <source>
        <dbReference type="ARBA" id="ARBA00022538"/>
    </source>
</evidence>
<feature type="transmembrane region" description="Helical" evidence="11">
    <location>
        <begin position="226"/>
        <end position="247"/>
    </location>
</feature>
<keyword evidence="7" id="KW-0406">Ion transport</keyword>
<feature type="transmembrane region" description="Helical" evidence="11">
    <location>
        <begin position="268"/>
        <end position="297"/>
    </location>
</feature>
<keyword evidence="6 11" id="KW-1133">Transmembrane helix</keyword>
<dbReference type="GO" id="GO:0016020">
    <property type="term" value="C:membrane"/>
    <property type="evidence" value="ECO:0007669"/>
    <property type="project" value="UniProtKB-SubCell"/>
</dbReference>
<name>A0A2N9GSB1_FAGSY</name>
<dbReference type="Pfam" id="PF00999">
    <property type="entry name" value="Na_H_Exchanger"/>
    <property type="match status" value="1"/>
</dbReference>
<dbReference type="InterPro" id="IPR057291">
    <property type="entry name" value="CHX17_2nd"/>
</dbReference>
<feature type="transmembrane region" description="Helical" evidence="11">
    <location>
        <begin position="131"/>
        <end position="153"/>
    </location>
</feature>
<evidence type="ECO:0000256" key="10">
    <source>
        <dbReference type="SAM" id="MobiDB-lite"/>
    </source>
</evidence>
<evidence type="ECO:0000313" key="14">
    <source>
        <dbReference type="EMBL" id="SPD02174.1"/>
    </source>
</evidence>
<feature type="transmembrane region" description="Helical" evidence="11">
    <location>
        <begin position="36"/>
        <end position="58"/>
    </location>
</feature>
<feature type="transmembrane region" description="Helical" evidence="11">
    <location>
        <begin position="165"/>
        <end position="186"/>
    </location>
</feature>
<protein>
    <submittedName>
        <fullName evidence="14">Uncharacterized protein</fullName>
    </submittedName>
</protein>
<dbReference type="PANTHER" id="PTHR32468">
    <property type="entry name" value="CATION/H + ANTIPORTER"/>
    <property type="match status" value="1"/>
</dbReference>
<accession>A0A2N9GSB1</accession>
<keyword evidence="2" id="KW-0813">Transport</keyword>
<evidence type="ECO:0000256" key="4">
    <source>
        <dbReference type="ARBA" id="ARBA00022692"/>
    </source>
</evidence>
<feature type="transmembrane region" description="Helical" evidence="11">
    <location>
        <begin position="70"/>
        <end position="87"/>
    </location>
</feature>
<dbReference type="EMBL" id="OIVN01002269">
    <property type="protein sequence ID" value="SPD02174.1"/>
    <property type="molecule type" value="Genomic_DNA"/>
</dbReference>
<comment type="subcellular location">
    <subcellularLocation>
        <location evidence="1">Membrane</location>
        <topology evidence="1">Multi-pass membrane protein</topology>
    </subcellularLocation>
</comment>